<proteinExistence type="predicted"/>
<keyword evidence="2" id="KW-1185">Reference proteome</keyword>
<sequence>MSISPFSSKIRRGVECTRVSCTVLSPLPSVQFDSSINSS</sequence>
<feature type="non-terminal residue" evidence="1">
    <location>
        <position position="39"/>
    </location>
</feature>
<gene>
    <name evidence="1" type="ORF">X975_26675</name>
</gene>
<reference evidence="1 2" key="1">
    <citation type="submission" date="2013-11" db="EMBL/GenBank/DDBJ databases">
        <title>Genome sequencing of Stegodyphus mimosarum.</title>
        <authorList>
            <person name="Bechsgaard J."/>
        </authorList>
    </citation>
    <scope>NUCLEOTIDE SEQUENCE [LARGE SCALE GENOMIC DNA]</scope>
</reference>
<dbReference type="EMBL" id="KK117600">
    <property type="protein sequence ID" value="KFM70925.1"/>
    <property type="molecule type" value="Genomic_DNA"/>
</dbReference>
<evidence type="ECO:0000313" key="1">
    <source>
        <dbReference type="EMBL" id="KFM70925.1"/>
    </source>
</evidence>
<dbReference type="Proteomes" id="UP000054359">
    <property type="component" value="Unassembled WGS sequence"/>
</dbReference>
<accession>A0A087U0N6</accession>
<protein>
    <submittedName>
        <fullName evidence="1">Uncharacterized protein</fullName>
    </submittedName>
</protein>
<name>A0A087U0N6_STEMI</name>
<evidence type="ECO:0000313" key="2">
    <source>
        <dbReference type="Proteomes" id="UP000054359"/>
    </source>
</evidence>
<organism evidence="1 2">
    <name type="scientific">Stegodyphus mimosarum</name>
    <name type="common">African social velvet spider</name>
    <dbReference type="NCBI Taxonomy" id="407821"/>
    <lineage>
        <taxon>Eukaryota</taxon>
        <taxon>Metazoa</taxon>
        <taxon>Ecdysozoa</taxon>
        <taxon>Arthropoda</taxon>
        <taxon>Chelicerata</taxon>
        <taxon>Arachnida</taxon>
        <taxon>Araneae</taxon>
        <taxon>Araneomorphae</taxon>
        <taxon>Entelegynae</taxon>
        <taxon>Eresoidea</taxon>
        <taxon>Eresidae</taxon>
        <taxon>Stegodyphus</taxon>
    </lineage>
</organism>
<dbReference type="AlphaFoldDB" id="A0A087U0N6"/>